<keyword evidence="1" id="KW-0812">Transmembrane</keyword>
<evidence type="ECO:0000313" key="2">
    <source>
        <dbReference type="EMBL" id="MCZ4090352.1"/>
    </source>
</evidence>
<sequence length="75" mass="7937">MWTVLVGVFLIVCGLLLMVREALGRRRLSGPSRATQSGTGPTLEPARQGLGFLGLARNWPGMALMAIGAVLLLFG</sequence>
<keyword evidence="1" id="KW-1133">Transmembrane helix</keyword>
<proteinExistence type="predicted"/>
<name>A0ABT4KEF6_9HYPH</name>
<comment type="caution">
    <text evidence="2">The sequence shown here is derived from an EMBL/GenBank/DDBJ whole genome shotgun (WGS) entry which is preliminary data.</text>
</comment>
<dbReference type="Proteomes" id="UP001079430">
    <property type="component" value="Unassembled WGS sequence"/>
</dbReference>
<reference evidence="2" key="1">
    <citation type="submission" date="2022-10" db="EMBL/GenBank/DDBJ databases">
        <title>Whole genome sequencing of three plant growth promoting bacteria isolated from Vachellia tortilis subsp. raddiana in Morocco.</title>
        <authorList>
            <person name="Hnini M."/>
            <person name="Zouagui R."/>
            <person name="Zouagui H."/>
            <person name="Chemao Elfihri M.-W."/>
            <person name="Ibrahimi A."/>
            <person name="Sbabou L."/>
            <person name="Aurag J."/>
        </authorList>
    </citation>
    <scope>NUCLEOTIDE SEQUENCE</scope>
    <source>
        <strain evidence="2">LMR678</strain>
    </source>
</reference>
<dbReference type="RefSeq" id="WP_173510936.1">
    <property type="nucleotide sequence ID" value="NZ_JABEKV010000002.1"/>
</dbReference>
<evidence type="ECO:0000313" key="3">
    <source>
        <dbReference type="Proteomes" id="UP001079430"/>
    </source>
</evidence>
<dbReference type="EMBL" id="JAPVOI010000004">
    <property type="protein sequence ID" value="MCZ4090352.1"/>
    <property type="molecule type" value="Genomic_DNA"/>
</dbReference>
<keyword evidence="1" id="KW-0472">Membrane</keyword>
<organism evidence="2 3">
    <name type="scientific">Sinorhizobium psoraleae</name>
    <dbReference type="NCBI Taxonomy" id="520838"/>
    <lineage>
        <taxon>Bacteria</taxon>
        <taxon>Pseudomonadati</taxon>
        <taxon>Pseudomonadota</taxon>
        <taxon>Alphaproteobacteria</taxon>
        <taxon>Hyphomicrobiales</taxon>
        <taxon>Rhizobiaceae</taxon>
        <taxon>Sinorhizobium/Ensifer group</taxon>
        <taxon>Sinorhizobium</taxon>
    </lineage>
</organism>
<evidence type="ECO:0000256" key="1">
    <source>
        <dbReference type="SAM" id="Phobius"/>
    </source>
</evidence>
<gene>
    <name evidence="2" type="ORF">O3W52_09840</name>
</gene>
<keyword evidence="3" id="KW-1185">Reference proteome</keyword>
<protein>
    <submittedName>
        <fullName evidence="2">Uncharacterized protein</fullName>
    </submittedName>
</protein>
<accession>A0ABT4KEF6</accession>
<feature type="transmembrane region" description="Helical" evidence="1">
    <location>
        <begin position="58"/>
        <end position="74"/>
    </location>
</feature>